<dbReference type="RefSeq" id="WP_184247437.1">
    <property type="nucleotide sequence ID" value="NZ_BAAACU010000053.1"/>
</dbReference>
<keyword evidence="1" id="KW-1133">Transmembrane helix</keyword>
<evidence type="ECO:0000256" key="1">
    <source>
        <dbReference type="SAM" id="Phobius"/>
    </source>
</evidence>
<feature type="transmembrane region" description="Helical" evidence="1">
    <location>
        <begin position="33"/>
        <end position="53"/>
    </location>
</feature>
<evidence type="ECO:0000313" key="2">
    <source>
        <dbReference type="EMBL" id="MBB6513030.1"/>
    </source>
</evidence>
<sequence>MRKPEDIKKLRKLGASLPNADTYHKGLFHLCKWVTFISLAISFLFWIALYVTGVREVSIYLFITLFIFVLFLYMAVGVWPYTIRSAIDVTRYLQKKGMTKDHLKKQYQQSMQDIFTRNPSKEE</sequence>
<keyword evidence="3" id="KW-1185">Reference proteome</keyword>
<keyword evidence="1" id="KW-0812">Transmembrane</keyword>
<dbReference type="Proteomes" id="UP000572212">
    <property type="component" value="Unassembled WGS sequence"/>
</dbReference>
<dbReference type="AlphaFoldDB" id="A0A841RFZ5"/>
<comment type="caution">
    <text evidence="2">The sequence shown here is derived from an EMBL/GenBank/DDBJ whole genome shotgun (WGS) entry which is preliminary data.</text>
</comment>
<gene>
    <name evidence="2" type="ORF">GGQ92_001820</name>
</gene>
<organism evidence="2 3">
    <name type="scientific">Gracilibacillus halotolerans</name>
    <dbReference type="NCBI Taxonomy" id="74386"/>
    <lineage>
        <taxon>Bacteria</taxon>
        <taxon>Bacillati</taxon>
        <taxon>Bacillota</taxon>
        <taxon>Bacilli</taxon>
        <taxon>Bacillales</taxon>
        <taxon>Bacillaceae</taxon>
        <taxon>Gracilibacillus</taxon>
    </lineage>
</organism>
<name>A0A841RFZ5_9BACI</name>
<feature type="transmembrane region" description="Helical" evidence="1">
    <location>
        <begin position="59"/>
        <end position="81"/>
    </location>
</feature>
<accession>A0A841RFZ5</accession>
<keyword evidence="1" id="KW-0472">Membrane</keyword>
<reference evidence="2 3" key="1">
    <citation type="submission" date="2020-08" db="EMBL/GenBank/DDBJ databases">
        <title>Genomic Encyclopedia of Type Strains, Phase IV (KMG-IV): sequencing the most valuable type-strain genomes for metagenomic binning, comparative biology and taxonomic classification.</title>
        <authorList>
            <person name="Goeker M."/>
        </authorList>
    </citation>
    <scope>NUCLEOTIDE SEQUENCE [LARGE SCALE GENOMIC DNA]</scope>
    <source>
        <strain evidence="2 3">DSM 11805</strain>
    </source>
</reference>
<protein>
    <submittedName>
        <fullName evidence="2">Magnesium-transporting ATPase (P-type)</fullName>
    </submittedName>
</protein>
<proteinExistence type="predicted"/>
<dbReference type="EMBL" id="JACHON010000007">
    <property type="protein sequence ID" value="MBB6513030.1"/>
    <property type="molecule type" value="Genomic_DNA"/>
</dbReference>
<evidence type="ECO:0000313" key="3">
    <source>
        <dbReference type="Proteomes" id="UP000572212"/>
    </source>
</evidence>